<dbReference type="RefSeq" id="WP_146588819.1">
    <property type="nucleotide sequence ID" value="NZ_SJPO01000008.1"/>
</dbReference>
<evidence type="ECO:0000313" key="2">
    <source>
        <dbReference type="EMBL" id="TWT74448.1"/>
    </source>
</evidence>
<dbReference type="InterPro" id="IPR010296">
    <property type="entry name" value="DUF899_thioredox"/>
</dbReference>
<dbReference type="Proteomes" id="UP000318478">
    <property type="component" value="Unassembled WGS sequence"/>
</dbReference>
<dbReference type="OrthoDB" id="9807535at2"/>
<dbReference type="Pfam" id="PF05988">
    <property type="entry name" value="DUF899"/>
    <property type="match status" value="1"/>
</dbReference>
<gene>
    <name evidence="2" type="ORF">Pla123a_32710</name>
</gene>
<dbReference type="InterPro" id="IPR036249">
    <property type="entry name" value="Thioredoxin-like_sf"/>
</dbReference>
<organism evidence="2 3">
    <name type="scientific">Posidoniimonas polymericola</name>
    <dbReference type="NCBI Taxonomy" id="2528002"/>
    <lineage>
        <taxon>Bacteria</taxon>
        <taxon>Pseudomonadati</taxon>
        <taxon>Planctomycetota</taxon>
        <taxon>Planctomycetia</taxon>
        <taxon>Pirellulales</taxon>
        <taxon>Lacipirellulaceae</taxon>
        <taxon>Posidoniimonas</taxon>
    </lineage>
</organism>
<evidence type="ECO:0000256" key="1">
    <source>
        <dbReference type="SAM" id="MobiDB-lite"/>
    </source>
</evidence>
<dbReference type="EMBL" id="SJPO01000008">
    <property type="protein sequence ID" value="TWT74448.1"/>
    <property type="molecule type" value="Genomic_DNA"/>
</dbReference>
<evidence type="ECO:0008006" key="4">
    <source>
        <dbReference type="Google" id="ProtNLM"/>
    </source>
</evidence>
<comment type="caution">
    <text evidence="2">The sequence shown here is derived from an EMBL/GenBank/DDBJ whole genome shotgun (WGS) entry which is preliminary data.</text>
</comment>
<sequence length="251" mass="28499">MTTTAHPPIADPAAWDAHRRELLQAEKELTKQYDRVNAMRRRLPMTLVEKDYRFTGSAGEVGLADLFDGRRQLIVYHFMFDPDWDKGCPGCTGFVNSQGDLSMLAQRDTTMTLISRAPFEKLAAYRRQHGWTLPWYSSFGSEFNYDYHATLDAEVTTIEYNYRPPEEHAAESIPKGESHGLSVFMRHEGSVYHTYSTYGRGVESVTDAYALLDRTPFGRQEDFEDSPAGWPQRPTYGGWGSPFAANSTEEG</sequence>
<dbReference type="AlphaFoldDB" id="A0A5C5YH03"/>
<dbReference type="SUPFAM" id="SSF52833">
    <property type="entry name" value="Thioredoxin-like"/>
    <property type="match status" value="1"/>
</dbReference>
<reference evidence="2 3" key="1">
    <citation type="submission" date="2019-02" db="EMBL/GenBank/DDBJ databases">
        <title>Deep-cultivation of Planctomycetes and their phenomic and genomic characterization uncovers novel biology.</title>
        <authorList>
            <person name="Wiegand S."/>
            <person name="Jogler M."/>
            <person name="Boedeker C."/>
            <person name="Pinto D."/>
            <person name="Vollmers J."/>
            <person name="Rivas-Marin E."/>
            <person name="Kohn T."/>
            <person name="Peeters S.H."/>
            <person name="Heuer A."/>
            <person name="Rast P."/>
            <person name="Oberbeckmann S."/>
            <person name="Bunk B."/>
            <person name="Jeske O."/>
            <person name="Meyerdierks A."/>
            <person name="Storesund J.E."/>
            <person name="Kallscheuer N."/>
            <person name="Luecker S."/>
            <person name="Lage O.M."/>
            <person name="Pohl T."/>
            <person name="Merkel B.J."/>
            <person name="Hornburger P."/>
            <person name="Mueller R.-W."/>
            <person name="Bruemmer F."/>
            <person name="Labrenz M."/>
            <person name="Spormann A.M."/>
            <person name="Op Den Camp H."/>
            <person name="Overmann J."/>
            <person name="Amann R."/>
            <person name="Jetten M.S.M."/>
            <person name="Mascher T."/>
            <person name="Medema M.H."/>
            <person name="Devos D.P."/>
            <person name="Kaster A.-K."/>
            <person name="Ovreas L."/>
            <person name="Rohde M."/>
            <person name="Galperin M.Y."/>
            <person name="Jogler C."/>
        </authorList>
    </citation>
    <scope>NUCLEOTIDE SEQUENCE [LARGE SCALE GENOMIC DNA]</scope>
    <source>
        <strain evidence="2 3">Pla123a</strain>
    </source>
</reference>
<feature type="region of interest" description="Disordered" evidence="1">
    <location>
        <begin position="219"/>
        <end position="251"/>
    </location>
</feature>
<evidence type="ECO:0000313" key="3">
    <source>
        <dbReference type="Proteomes" id="UP000318478"/>
    </source>
</evidence>
<protein>
    <recommendedName>
        <fullName evidence="4">Thioredoxin domain-containing protein</fullName>
    </recommendedName>
</protein>
<proteinExistence type="predicted"/>
<accession>A0A5C5YH03</accession>
<name>A0A5C5YH03_9BACT</name>
<keyword evidence="3" id="KW-1185">Reference proteome</keyword>